<keyword evidence="4 6" id="KW-0067">ATP-binding</keyword>
<comment type="similarity">
    <text evidence="1">Belongs to the ABC transporter superfamily.</text>
</comment>
<keyword evidence="3" id="KW-0547">Nucleotide-binding</keyword>
<gene>
    <name evidence="6" type="ORF">FN960_17550</name>
</gene>
<dbReference type="GO" id="GO:0016887">
    <property type="term" value="F:ATP hydrolysis activity"/>
    <property type="evidence" value="ECO:0007669"/>
    <property type="project" value="InterPro"/>
</dbReference>
<evidence type="ECO:0000313" key="6">
    <source>
        <dbReference type="EMBL" id="TSB45270.1"/>
    </source>
</evidence>
<sequence length="256" mass="28070">MLTVTNVSKTYSGKVAYRALEDVSFDVAKGEYVGIMGPSGSGKTTLLNIISTIDAPTSGQVLLDGKSPHQLKEQELSTFRSSNLGFVFQDFQLLDTLTVAENIVLPLTLAGETSISGMQEKVKSIAEKLHLNDLLDKRTYELSGGQFQRTAIGRALIHKPKLVLADEPTGNLDSKATGDVMELLHKMNKEEGTTLLMVTHDAVVASYCDRILFIKDGKLFNEIYKGDNRESFYQNIVQVLSLLGGDNRDLSSVRLP</sequence>
<evidence type="ECO:0000313" key="7">
    <source>
        <dbReference type="Proteomes" id="UP000318521"/>
    </source>
</evidence>
<dbReference type="OrthoDB" id="9791546at2"/>
<dbReference type="InterPro" id="IPR027417">
    <property type="entry name" value="P-loop_NTPase"/>
</dbReference>
<reference evidence="6 7" key="1">
    <citation type="submission" date="2019-07" db="EMBL/GenBank/DDBJ databases">
        <authorList>
            <person name="Park Y.J."/>
            <person name="Jeong S.E."/>
            <person name="Jung H.S."/>
        </authorList>
    </citation>
    <scope>NUCLEOTIDE SEQUENCE [LARGE SCALE GENOMIC DNA]</scope>
    <source>
        <strain evidence="7">P16(2019)</strain>
    </source>
</reference>
<proteinExistence type="inferred from homology"/>
<dbReference type="SUPFAM" id="SSF52540">
    <property type="entry name" value="P-loop containing nucleoside triphosphate hydrolases"/>
    <property type="match status" value="1"/>
</dbReference>
<dbReference type="AlphaFoldDB" id="A0A553ZUV4"/>
<organism evidence="6 7">
    <name type="scientific">Alkalicoccobacillus porphyridii</name>
    <dbReference type="NCBI Taxonomy" id="2597270"/>
    <lineage>
        <taxon>Bacteria</taxon>
        <taxon>Bacillati</taxon>
        <taxon>Bacillota</taxon>
        <taxon>Bacilli</taxon>
        <taxon>Bacillales</taxon>
        <taxon>Bacillaceae</taxon>
        <taxon>Alkalicoccobacillus</taxon>
    </lineage>
</organism>
<accession>A0A553ZUV4</accession>
<evidence type="ECO:0000256" key="2">
    <source>
        <dbReference type="ARBA" id="ARBA00022448"/>
    </source>
</evidence>
<dbReference type="Pfam" id="PF00005">
    <property type="entry name" value="ABC_tran"/>
    <property type="match status" value="1"/>
</dbReference>
<feature type="domain" description="ABC transporter" evidence="5">
    <location>
        <begin position="2"/>
        <end position="241"/>
    </location>
</feature>
<dbReference type="CDD" id="cd03255">
    <property type="entry name" value="ABC_MJ0796_LolCDE_FtsE"/>
    <property type="match status" value="1"/>
</dbReference>
<name>A0A553ZUV4_9BACI</name>
<comment type="caution">
    <text evidence="6">The sequence shown here is derived from an EMBL/GenBank/DDBJ whole genome shotgun (WGS) entry which is preliminary data.</text>
</comment>
<dbReference type="Gene3D" id="3.40.50.300">
    <property type="entry name" value="P-loop containing nucleotide triphosphate hydrolases"/>
    <property type="match status" value="1"/>
</dbReference>
<dbReference type="GO" id="GO:0005524">
    <property type="term" value="F:ATP binding"/>
    <property type="evidence" value="ECO:0007669"/>
    <property type="project" value="UniProtKB-KW"/>
</dbReference>
<evidence type="ECO:0000256" key="4">
    <source>
        <dbReference type="ARBA" id="ARBA00022840"/>
    </source>
</evidence>
<keyword evidence="2" id="KW-0813">Transport</keyword>
<evidence type="ECO:0000256" key="3">
    <source>
        <dbReference type="ARBA" id="ARBA00022741"/>
    </source>
</evidence>
<dbReference type="FunFam" id="3.40.50.300:FF:000032">
    <property type="entry name" value="Export ABC transporter ATP-binding protein"/>
    <property type="match status" value="1"/>
</dbReference>
<dbReference type="Proteomes" id="UP000318521">
    <property type="component" value="Unassembled WGS sequence"/>
</dbReference>
<evidence type="ECO:0000259" key="5">
    <source>
        <dbReference type="PROSITE" id="PS50893"/>
    </source>
</evidence>
<dbReference type="PANTHER" id="PTHR42798:SF7">
    <property type="entry name" value="ALPHA-D-RIBOSE 1-METHYLPHOSPHONATE 5-TRIPHOSPHATE SYNTHASE SUBUNIT PHNL"/>
    <property type="match status" value="1"/>
</dbReference>
<dbReference type="SMART" id="SM00382">
    <property type="entry name" value="AAA"/>
    <property type="match status" value="1"/>
</dbReference>
<dbReference type="InterPro" id="IPR003439">
    <property type="entry name" value="ABC_transporter-like_ATP-bd"/>
</dbReference>
<keyword evidence="7" id="KW-1185">Reference proteome</keyword>
<dbReference type="InterPro" id="IPR017911">
    <property type="entry name" value="MacB-like_ATP-bd"/>
</dbReference>
<dbReference type="PANTHER" id="PTHR42798">
    <property type="entry name" value="LIPOPROTEIN-RELEASING SYSTEM ATP-BINDING PROTEIN LOLD"/>
    <property type="match status" value="1"/>
</dbReference>
<dbReference type="GO" id="GO:0022857">
    <property type="term" value="F:transmembrane transporter activity"/>
    <property type="evidence" value="ECO:0007669"/>
    <property type="project" value="UniProtKB-ARBA"/>
</dbReference>
<dbReference type="RefSeq" id="WP_143850165.1">
    <property type="nucleotide sequence ID" value="NZ_VLXZ01000013.1"/>
</dbReference>
<dbReference type="InterPro" id="IPR003593">
    <property type="entry name" value="AAA+_ATPase"/>
</dbReference>
<dbReference type="GO" id="GO:0098796">
    <property type="term" value="C:membrane protein complex"/>
    <property type="evidence" value="ECO:0007669"/>
    <property type="project" value="UniProtKB-ARBA"/>
</dbReference>
<protein>
    <submittedName>
        <fullName evidence="6">ABC transporter ATP-binding protein</fullName>
    </submittedName>
</protein>
<dbReference type="PROSITE" id="PS50893">
    <property type="entry name" value="ABC_TRANSPORTER_2"/>
    <property type="match status" value="1"/>
</dbReference>
<dbReference type="EMBL" id="VLXZ01000013">
    <property type="protein sequence ID" value="TSB45270.1"/>
    <property type="molecule type" value="Genomic_DNA"/>
</dbReference>
<evidence type="ECO:0000256" key="1">
    <source>
        <dbReference type="ARBA" id="ARBA00005417"/>
    </source>
</evidence>